<dbReference type="PANTHER" id="PTHR13847">
    <property type="entry name" value="SARCOSINE DEHYDROGENASE-RELATED"/>
    <property type="match status" value="1"/>
</dbReference>
<dbReference type="PANTHER" id="PTHR13847:SF289">
    <property type="entry name" value="GLYCINE OXIDASE"/>
    <property type="match status" value="1"/>
</dbReference>
<protein>
    <submittedName>
        <fullName evidence="3">FAD-dependent oxidoreductase</fullName>
    </submittedName>
</protein>
<feature type="domain" description="FAD dependent oxidoreductase" evidence="2">
    <location>
        <begin position="4"/>
        <end position="396"/>
    </location>
</feature>
<evidence type="ECO:0000313" key="3">
    <source>
        <dbReference type="EMBL" id="PHN06413.1"/>
    </source>
</evidence>
<accession>A0A2D0NF54</accession>
<dbReference type="AlphaFoldDB" id="A0A2D0NF54"/>
<comment type="caution">
    <text evidence="3">The sequence shown here is derived from an EMBL/GenBank/DDBJ whole genome shotgun (WGS) entry which is preliminary data.</text>
</comment>
<dbReference type="EMBL" id="PDUD01000018">
    <property type="protein sequence ID" value="PHN06413.1"/>
    <property type="molecule type" value="Genomic_DNA"/>
</dbReference>
<keyword evidence="1" id="KW-0560">Oxidoreductase</keyword>
<dbReference type="RefSeq" id="WP_099150397.1">
    <property type="nucleotide sequence ID" value="NZ_PDUD01000018.1"/>
</dbReference>
<dbReference type="GO" id="GO:0016491">
    <property type="term" value="F:oxidoreductase activity"/>
    <property type="evidence" value="ECO:0007669"/>
    <property type="project" value="UniProtKB-KW"/>
</dbReference>
<evidence type="ECO:0000256" key="1">
    <source>
        <dbReference type="ARBA" id="ARBA00023002"/>
    </source>
</evidence>
<dbReference type="Proteomes" id="UP000223913">
    <property type="component" value="Unassembled WGS sequence"/>
</dbReference>
<dbReference type="Gene3D" id="3.30.9.10">
    <property type="entry name" value="D-Amino Acid Oxidase, subunit A, domain 2"/>
    <property type="match status" value="1"/>
</dbReference>
<gene>
    <name evidence="3" type="ORF">CRP01_12655</name>
</gene>
<reference evidence="3 4" key="1">
    <citation type="submission" date="2017-10" db="EMBL/GenBank/DDBJ databases">
        <title>The draft genome sequence of Lewinella nigricans NBRC 102662.</title>
        <authorList>
            <person name="Wang K."/>
        </authorList>
    </citation>
    <scope>NUCLEOTIDE SEQUENCE [LARGE SCALE GENOMIC DNA]</scope>
    <source>
        <strain evidence="3 4">NBRC 102662</strain>
    </source>
</reference>
<dbReference type="InterPro" id="IPR006076">
    <property type="entry name" value="FAD-dep_OxRdtase"/>
</dbReference>
<dbReference type="InterPro" id="IPR036188">
    <property type="entry name" value="FAD/NAD-bd_sf"/>
</dbReference>
<keyword evidence="4" id="KW-1185">Reference proteome</keyword>
<name>A0A2D0NF54_FLAN2</name>
<evidence type="ECO:0000313" key="4">
    <source>
        <dbReference type="Proteomes" id="UP000223913"/>
    </source>
</evidence>
<dbReference type="SUPFAM" id="SSF51905">
    <property type="entry name" value="FAD/NAD(P)-binding domain"/>
    <property type="match status" value="1"/>
</dbReference>
<organism evidence="3 4">
    <name type="scientific">Flavilitoribacter nigricans (strain ATCC 23147 / DSM 23189 / NBRC 102662 / NCIMB 1420 / SS-2)</name>
    <name type="common">Lewinella nigricans</name>
    <dbReference type="NCBI Taxonomy" id="1122177"/>
    <lineage>
        <taxon>Bacteria</taxon>
        <taxon>Pseudomonadati</taxon>
        <taxon>Bacteroidota</taxon>
        <taxon>Saprospiria</taxon>
        <taxon>Saprospirales</taxon>
        <taxon>Lewinellaceae</taxon>
        <taxon>Flavilitoribacter</taxon>
    </lineage>
</organism>
<evidence type="ECO:0000259" key="2">
    <source>
        <dbReference type="Pfam" id="PF01266"/>
    </source>
</evidence>
<dbReference type="SUPFAM" id="SSF54373">
    <property type="entry name" value="FAD-linked reductases, C-terminal domain"/>
    <property type="match status" value="1"/>
</dbReference>
<dbReference type="OrthoDB" id="9794226at2"/>
<dbReference type="Gene3D" id="3.50.50.60">
    <property type="entry name" value="FAD/NAD(P)-binding domain"/>
    <property type="match status" value="2"/>
</dbReference>
<dbReference type="Pfam" id="PF01266">
    <property type="entry name" value="DAO"/>
    <property type="match status" value="1"/>
</dbReference>
<proteinExistence type="predicted"/>
<dbReference type="GO" id="GO:0005737">
    <property type="term" value="C:cytoplasm"/>
    <property type="evidence" value="ECO:0007669"/>
    <property type="project" value="TreeGrafter"/>
</dbReference>
<sequence length="414" mass="46151">MKCTIIGGGIIGLSSAHYLRQSGWEVTVIDRSDFQNNCSYGNAGYVCPSHFIPLASPGIISQGLRWMLDKNSPFYIQPRIDWGLINWGLKFMAKANSEHVAYAAEPLRDIALLSQQLYEDLARSPRFEFGYDHRGLMEYTQTPEGLDHAKHTVEKALELGLEAEFMDEAEAQSLEPHLRMNVNGGIKFKCDAHLYPNQLMHSLLANLEEDGVNLRPNENFKSIEKQGDQIRSVRTDKASYDTDLVVLATGSWSREVGKLMGLNIPLVGGRGYSITLEDSPYRMNFPSILSEGKVAITPLDQRHIRFGGTMEITGTGAPPQPSRVQGILNSVRKFIPDWEIPMPKMEEVWYGYRPCSADGLPYIDRVPQWQNCIVATGHSMLGISLGAGTGKLVSELANEQATSIPVEAYRLARF</sequence>